<evidence type="ECO:0000313" key="2">
    <source>
        <dbReference type="EMBL" id="VFK56015.1"/>
    </source>
</evidence>
<name>A0A450ZJM4_9GAMM</name>
<dbReference type="AlphaFoldDB" id="A0A450ZJM4"/>
<proteinExistence type="predicted"/>
<dbReference type="EMBL" id="CAADFY010000035">
    <property type="protein sequence ID" value="VFK53981.1"/>
    <property type="molecule type" value="Genomic_DNA"/>
</dbReference>
<sequence>MDSRSSHGDLLCFPNALGSHKNSGQPNETACQLTLMHFRLKYSLSEKLGKQILHLISFSSIVKTKQFRRKRVLFFPKILLFVALPRKK</sequence>
<organism evidence="1">
    <name type="scientific">Candidatus Kentrum sp. TUN</name>
    <dbReference type="NCBI Taxonomy" id="2126343"/>
    <lineage>
        <taxon>Bacteria</taxon>
        <taxon>Pseudomonadati</taxon>
        <taxon>Pseudomonadota</taxon>
        <taxon>Gammaproteobacteria</taxon>
        <taxon>Candidatus Kentrum</taxon>
    </lineage>
</organism>
<evidence type="ECO:0000313" key="1">
    <source>
        <dbReference type="EMBL" id="VFK53981.1"/>
    </source>
</evidence>
<reference evidence="1" key="1">
    <citation type="submission" date="2019-02" db="EMBL/GenBank/DDBJ databases">
        <authorList>
            <person name="Gruber-Vodicka R. H."/>
            <person name="Seah K. B. B."/>
        </authorList>
    </citation>
    <scope>NUCLEOTIDE SEQUENCE</scope>
    <source>
        <strain evidence="2">BECK_BY2</strain>
        <strain evidence="1">BECK_BY3</strain>
    </source>
</reference>
<gene>
    <name evidence="2" type="ORF">BECKTUN1418E_GA0071001_10365</name>
    <name evidence="1" type="ORF">BECKTUN1418F_GA0071002_10355</name>
</gene>
<dbReference type="EMBL" id="CAADFV010000036">
    <property type="protein sequence ID" value="VFK56015.1"/>
    <property type="molecule type" value="Genomic_DNA"/>
</dbReference>
<accession>A0A450ZJM4</accession>
<protein>
    <submittedName>
        <fullName evidence="1">Uncharacterized protein</fullName>
    </submittedName>
</protein>